<feature type="chain" id="PRO_5009289542" description="Lipoprotein" evidence="1">
    <location>
        <begin position="24"/>
        <end position="227"/>
    </location>
</feature>
<accession>A0A1H5XK34</accession>
<dbReference type="PROSITE" id="PS51257">
    <property type="entry name" value="PROKAR_LIPOPROTEIN"/>
    <property type="match status" value="1"/>
</dbReference>
<dbReference type="AlphaFoldDB" id="A0A1H5XK34"/>
<dbReference type="EMBL" id="FNUV01000010">
    <property type="protein sequence ID" value="SEG12144.1"/>
    <property type="molecule type" value="Genomic_DNA"/>
</dbReference>
<gene>
    <name evidence="2" type="ORF">SAMN05216354_0010</name>
</gene>
<dbReference type="Proteomes" id="UP000236735">
    <property type="component" value="Unassembled WGS sequence"/>
</dbReference>
<organism evidence="2 3">
    <name type="scientific">Xylanibacter ruminicola</name>
    <name type="common">Prevotella ruminicola</name>
    <dbReference type="NCBI Taxonomy" id="839"/>
    <lineage>
        <taxon>Bacteria</taxon>
        <taxon>Pseudomonadati</taxon>
        <taxon>Bacteroidota</taxon>
        <taxon>Bacteroidia</taxon>
        <taxon>Bacteroidales</taxon>
        <taxon>Prevotellaceae</taxon>
        <taxon>Xylanibacter</taxon>
    </lineage>
</organism>
<evidence type="ECO:0000313" key="3">
    <source>
        <dbReference type="Proteomes" id="UP000236735"/>
    </source>
</evidence>
<sequence length="227" mass="25164">MKKTYRFYGMTLMAVFMAIGTAACDGDDEEESGNGEKDVRIEKVIPSDIRKKMQKYMAIYDGVNPPNVEGCFVMSPAVNVYDSTNDYDPGEAADDAYMRFYNQNTSNNTVSYEDYNDGNTNEATGAFISGEDNNFSVYFDTNGKSGSVRFKLALVVSGTKASDGIRNIYYAFVMTEKNSNGDDDLIEVGDFRVFKDKDGVASPASWTFSTRAILDEITTKGLLKKNK</sequence>
<dbReference type="RefSeq" id="WP_091766280.1">
    <property type="nucleotide sequence ID" value="NZ_FNUV01000010.1"/>
</dbReference>
<feature type="signal peptide" evidence="1">
    <location>
        <begin position="1"/>
        <end position="23"/>
    </location>
</feature>
<evidence type="ECO:0008006" key="4">
    <source>
        <dbReference type="Google" id="ProtNLM"/>
    </source>
</evidence>
<evidence type="ECO:0000256" key="1">
    <source>
        <dbReference type="SAM" id="SignalP"/>
    </source>
</evidence>
<proteinExistence type="predicted"/>
<protein>
    <recommendedName>
        <fullName evidence="4">Lipoprotein</fullName>
    </recommendedName>
</protein>
<evidence type="ECO:0000313" key="2">
    <source>
        <dbReference type="EMBL" id="SEG12144.1"/>
    </source>
</evidence>
<reference evidence="2 3" key="1">
    <citation type="submission" date="2016-10" db="EMBL/GenBank/DDBJ databases">
        <authorList>
            <person name="de Groot N.N."/>
        </authorList>
    </citation>
    <scope>NUCLEOTIDE SEQUENCE [LARGE SCALE GENOMIC DNA]</scope>
    <source>
        <strain evidence="2 3">AR32</strain>
    </source>
</reference>
<name>A0A1H5XK34_XYLRU</name>
<keyword evidence="1" id="KW-0732">Signal</keyword>